<dbReference type="Pfam" id="PF01520">
    <property type="entry name" value="Amidase_3"/>
    <property type="match status" value="1"/>
</dbReference>
<dbReference type="InterPro" id="IPR007253">
    <property type="entry name" value="Cell_wall-bd_2"/>
</dbReference>
<keyword evidence="5" id="KW-1185">Reference proteome</keyword>
<dbReference type="Pfam" id="PF21465">
    <property type="entry name" value="Cwp6_N"/>
    <property type="match status" value="1"/>
</dbReference>
<dbReference type="GO" id="GO:0008745">
    <property type="term" value="F:N-acetylmuramoyl-L-alanine amidase activity"/>
    <property type="evidence" value="ECO:0007669"/>
    <property type="project" value="InterPro"/>
</dbReference>
<dbReference type="OrthoDB" id="9772024at2"/>
<dbReference type="CDD" id="cd02696">
    <property type="entry name" value="MurNAc-LAA"/>
    <property type="match status" value="1"/>
</dbReference>
<feature type="chain" id="PRO_5038918865" evidence="2">
    <location>
        <begin position="22"/>
        <end position="662"/>
    </location>
</feature>
<dbReference type="Gene3D" id="3.40.630.40">
    <property type="entry name" value="Zn-dependent exopeptidases"/>
    <property type="match status" value="1"/>
</dbReference>
<dbReference type="GO" id="GO:0009253">
    <property type="term" value="P:peptidoglycan catabolic process"/>
    <property type="evidence" value="ECO:0007669"/>
    <property type="project" value="InterPro"/>
</dbReference>
<dbReference type="PANTHER" id="PTHR30032:SF8">
    <property type="entry name" value="GERMINATION-SPECIFIC N-ACETYLMURAMOYL-L-ALANINE AMIDASE"/>
    <property type="match status" value="1"/>
</dbReference>
<name>A0A544QTA9_9FIRM</name>
<organism evidence="4 5">
    <name type="scientific">Peptacetobacter hominis</name>
    <dbReference type="NCBI Taxonomy" id="2743610"/>
    <lineage>
        <taxon>Bacteria</taxon>
        <taxon>Bacillati</taxon>
        <taxon>Bacillota</taxon>
        <taxon>Clostridia</taxon>
        <taxon>Peptostreptococcales</taxon>
        <taxon>Peptostreptococcaceae</taxon>
        <taxon>Peptacetobacter</taxon>
    </lineage>
</organism>
<dbReference type="InterPro" id="IPR048586">
    <property type="entry name" value="Cwp6-like_N"/>
</dbReference>
<dbReference type="AlphaFoldDB" id="A0A544QTA9"/>
<dbReference type="SMART" id="SM00646">
    <property type="entry name" value="Ami_3"/>
    <property type="match status" value="1"/>
</dbReference>
<comment type="caution">
    <text evidence="4">The sequence shown here is derived from an EMBL/GenBank/DDBJ whole genome shotgun (WGS) entry which is preliminary data.</text>
</comment>
<protein>
    <submittedName>
        <fullName evidence="4">N-acetylmuramoyl-L-alanine amidase</fullName>
    </submittedName>
</protein>
<sequence>MKRKFKSVAAVMMASAIVAPAMSTAVVNAESINSEIQIDLERTSVVLGSTSDVSVKFKENPGAESIVLNFICYDMPLDAVLNYNEKTGAYEGTIEFNKDPENLNVWELENIVVNSSSPYTLDRNDLEDMGLDLDSCDITQEIVVDLSSVQSIQRYATRTSAPVTQLIGDNRYGTAIKVSKEGWTKSDKVIIVNRNASLEGIISTPLATTYDAPILLSSKDVVPDEILTEIKRLGAKEIIIVGDTNDVSSKAVTRLQSTGATVSRITGSNNYELSLNVAKKIDAHHDVNKIYVANGSTGQVDALTIAAKAGEDKQPIILADKNATSTSTYNWLKGESLQNAYFIGGSNVISDTLISSINGITSENVSGNRVYGTDRHETNAAVMKKFYDTDIDALFVAKSDDYIDALTCGPLAAKKKSPILINPTNYVSARHTENLSTFKADKVYQVGGGMKSTVISSIAASVSKHNSSDGGNTSTGTGKTVVLDAGHGGSDSGATSSGRKEKDYTLDTTLATSEYLRSNGINVVLTRDTDKTLTLASRTAISNTIGPDLFTSIHFNSFNGTAKGTEVYYQVKHKNGGLTKTAATNVLNKIIGQFGLTNRGIKYKTNSSGTDYYYVLRTNNYPSILVECAFIDNSTDMNAIANKGGTDKLGQKIGEGIVQTLK</sequence>
<dbReference type="InterPro" id="IPR051922">
    <property type="entry name" value="Bact_Sporulation_Assoc"/>
</dbReference>
<accession>A0A544QTA9</accession>
<dbReference type="Gene3D" id="3.40.50.12090">
    <property type="match status" value="2"/>
</dbReference>
<feature type="signal peptide" evidence="2">
    <location>
        <begin position="1"/>
        <end position="21"/>
    </location>
</feature>
<dbReference type="EMBL" id="SGJB01000019">
    <property type="protein sequence ID" value="TQQ83931.1"/>
    <property type="molecule type" value="Genomic_DNA"/>
</dbReference>
<proteinExistence type="predicted"/>
<dbReference type="SUPFAM" id="SSF53187">
    <property type="entry name" value="Zn-dependent exopeptidases"/>
    <property type="match status" value="1"/>
</dbReference>
<keyword evidence="2" id="KW-0732">Signal</keyword>
<evidence type="ECO:0000256" key="2">
    <source>
        <dbReference type="SAM" id="SignalP"/>
    </source>
</evidence>
<gene>
    <name evidence="4" type="ORF">EXD82_09075</name>
</gene>
<dbReference type="PANTHER" id="PTHR30032">
    <property type="entry name" value="N-ACETYLMURAMOYL-L-ALANINE AMIDASE-RELATED"/>
    <property type="match status" value="1"/>
</dbReference>
<evidence type="ECO:0000259" key="3">
    <source>
        <dbReference type="SMART" id="SM00646"/>
    </source>
</evidence>
<feature type="region of interest" description="Disordered" evidence="1">
    <location>
        <begin position="464"/>
        <end position="502"/>
    </location>
</feature>
<dbReference type="Pfam" id="PF04122">
    <property type="entry name" value="CW_binding_2"/>
    <property type="match status" value="3"/>
</dbReference>
<evidence type="ECO:0000313" key="4">
    <source>
        <dbReference type="EMBL" id="TQQ83931.1"/>
    </source>
</evidence>
<dbReference type="Proteomes" id="UP000317863">
    <property type="component" value="Unassembled WGS sequence"/>
</dbReference>
<reference evidence="4 5" key="1">
    <citation type="submission" date="2019-02" db="EMBL/GenBank/DDBJ databases">
        <title>Peptostreptococcaceae bacterium ZHW00191 nov., a new bacterium isolated from the human gut.</title>
        <authorList>
            <person name="Zhou H.-W."/>
            <person name="Chen X.-J."/>
        </authorList>
    </citation>
    <scope>NUCLEOTIDE SEQUENCE [LARGE SCALE GENOMIC DNA]</scope>
    <source>
        <strain evidence="4 5">ZHW00191</strain>
    </source>
</reference>
<evidence type="ECO:0000313" key="5">
    <source>
        <dbReference type="Proteomes" id="UP000317863"/>
    </source>
</evidence>
<evidence type="ECO:0000256" key="1">
    <source>
        <dbReference type="SAM" id="MobiDB-lite"/>
    </source>
</evidence>
<dbReference type="RefSeq" id="WP_142536598.1">
    <property type="nucleotide sequence ID" value="NZ_SGJB01000019.1"/>
</dbReference>
<feature type="compositionally biased region" description="Low complexity" evidence="1">
    <location>
        <begin position="464"/>
        <end position="480"/>
    </location>
</feature>
<feature type="domain" description="MurNAc-LAA" evidence="3">
    <location>
        <begin position="539"/>
        <end position="658"/>
    </location>
</feature>
<dbReference type="InterPro" id="IPR002508">
    <property type="entry name" value="MurNAc-LAA_cat"/>
</dbReference>